<evidence type="ECO:0000256" key="4">
    <source>
        <dbReference type="ARBA" id="ARBA00022692"/>
    </source>
</evidence>
<keyword evidence="15" id="KW-1185">Reference proteome</keyword>
<feature type="transmembrane region" description="Helical" evidence="12">
    <location>
        <begin position="192"/>
        <end position="209"/>
    </location>
</feature>
<keyword evidence="9 11" id="KW-0482">Metalloprotease</keyword>
<comment type="cofactor">
    <cofactor evidence="11">
        <name>Zn(2+)</name>
        <dbReference type="ChEBI" id="CHEBI:29105"/>
    </cofactor>
    <text evidence="11">Binds 1 zinc ion per subunit.</text>
</comment>
<feature type="transmembrane region" description="Helical" evidence="12">
    <location>
        <begin position="23"/>
        <end position="44"/>
    </location>
</feature>
<accession>A0A2N3L1E9</accession>
<keyword evidence="5" id="KW-0479">Metal-binding</keyword>
<evidence type="ECO:0000256" key="12">
    <source>
        <dbReference type="SAM" id="Phobius"/>
    </source>
</evidence>
<evidence type="ECO:0000256" key="2">
    <source>
        <dbReference type="ARBA" id="ARBA00022475"/>
    </source>
</evidence>
<reference evidence="14 15" key="1">
    <citation type="submission" date="2017-09" db="EMBL/GenBank/DDBJ databases">
        <title>Biodiversity and function of Thalassospira species in the particle-attached aromatic-hydrocarbon-degrading consortia from the surface seawater of the China South Sea.</title>
        <authorList>
            <person name="Dong C."/>
            <person name="Lai Q."/>
            <person name="Shao Z."/>
        </authorList>
    </citation>
    <scope>NUCLEOTIDE SEQUENCE [LARGE SCALE GENOMIC DNA]</scope>
    <source>
        <strain evidence="14 15">139Z-12</strain>
    </source>
</reference>
<dbReference type="GO" id="GO:0005886">
    <property type="term" value="C:plasma membrane"/>
    <property type="evidence" value="ECO:0007669"/>
    <property type="project" value="UniProtKB-SubCell"/>
</dbReference>
<dbReference type="GO" id="GO:0004222">
    <property type="term" value="F:metalloendopeptidase activity"/>
    <property type="evidence" value="ECO:0007669"/>
    <property type="project" value="InterPro"/>
</dbReference>
<protein>
    <submittedName>
        <fullName evidence="14">Peptidase M48</fullName>
    </submittedName>
</protein>
<dbReference type="RefSeq" id="WP_101304665.1">
    <property type="nucleotide sequence ID" value="NZ_NXGX01000010.1"/>
</dbReference>
<keyword evidence="7 11" id="KW-0862">Zinc</keyword>
<evidence type="ECO:0000313" key="14">
    <source>
        <dbReference type="EMBL" id="PKR56622.1"/>
    </source>
</evidence>
<keyword evidence="10 12" id="KW-0472">Membrane</keyword>
<organism evidence="14 15">
    <name type="scientific">Thalassospira lohafexi</name>
    <dbReference type="NCBI Taxonomy" id="744227"/>
    <lineage>
        <taxon>Bacteria</taxon>
        <taxon>Pseudomonadati</taxon>
        <taxon>Pseudomonadota</taxon>
        <taxon>Alphaproteobacteria</taxon>
        <taxon>Rhodospirillales</taxon>
        <taxon>Thalassospiraceae</taxon>
        <taxon>Thalassospira</taxon>
    </lineage>
</organism>
<evidence type="ECO:0000256" key="6">
    <source>
        <dbReference type="ARBA" id="ARBA00022801"/>
    </source>
</evidence>
<feature type="domain" description="Peptidase M48" evidence="13">
    <location>
        <begin position="90"/>
        <end position="279"/>
    </location>
</feature>
<keyword evidence="4 12" id="KW-0812">Transmembrane</keyword>
<dbReference type="Gene3D" id="3.30.2010.10">
    <property type="entry name" value="Metalloproteases ('zincins'), catalytic domain"/>
    <property type="match status" value="1"/>
</dbReference>
<comment type="caution">
    <text evidence="14">The sequence shown here is derived from an EMBL/GenBank/DDBJ whole genome shotgun (WGS) entry which is preliminary data.</text>
</comment>
<proteinExistence type="inferred from homology"/>
<comment type="similarity">
    <text evidence="11">Belongs to the peptidase M48 family.</text>
</comment>
<dbReference type="InterPro" id="IPR050083">
    <property type="entry name" value="HtpX_protease"/>
</dbReference>
<evidence type="ECO:0000313" key="15">
    <source>
        <dbReference type="Proteomes" id="UP000233332"/>
    </source>
</evidence>
<keyword evidence="2" id="KW-1003">Cell membrane</keyword>
<evidence type="ECO:0000256" key="5">
    <source>
        <dbReference type="ARBA" id="ARBA00022723"/>
    </source>
</evidence>
<evidence type="ECO:0000256" key="1">
    <source>
        <dbReference type="ARBA" id="ARBA00004651"/>
    </source>
</evidence>
<feature type="transmembrane region" description="Helical" evidence="12">
    <location>
        <begin position="50"/>
        <end position="67"/>
    </location>
</feature>
<evidence type="ECO:0000256" key="7">
    <source>
        <dbReference type="ARBA" id="ARBA00022833"/>
    </source>
</evidence>
<dbReference type="Proteomes" id="UP000233332">
    <property type="component" value="Unassembled WGS sequence"/>
</dbReference>
<feature type="transmembrane region" description="Helical" evidence="12">
    <location>
        <begin position="168"/>
        <end position="186"/>
    </location>
</feature>
<dbReference type="PANTHER" id="PTHR43221">
    <property type="entry name" value="PROTEASE HTPX"/>
    <property type="match status" value="1"/>
</dbReference>
<keyword evidence="3 11" id="KW-0645">Protease</keyword>
<evidence type="ECO:0000259" key="13">
    <source>
        <dbReference type="Pfam" id="PF01435"/>
    </source>
</evidence>
<sequence>MPEENSPLPVFIQRFLAIHPGGASHAGALLVCMIGVLAGCAWMLGGFTMIVSAALAVAMMLLFSPMVSPEFVMKLLRAKPLDPHFYEATHEMVGLLCDRAGLAERPKLFVLPGKGVNAITTGTEKGTSIAISNDALHGLSPRQMRAMLAHEIAHAWHGDTRILLITDVIYRATWTVAIFGLALALFGNFNPPGWMIILFGIVPTISFLLQRAVIRNREFAADHGASDLLNGPEDMIDALLHIDQINKKRLGLIPYRSTQPPHILDTHPSIRARVNGLRALKPGTWQKFFESRRMPGS</sequence>
<dbReference type="Pfam" id="PF01435">
    <property type="entry name" value="Peptidase_M48"/>
    <property type="match status" value="1"/>
</dbReference>
<dbReference type="PANTHER" id="PTHR43221:SF1">
    <property type="entry name" value="PROTEASE HTPX"/>
    <property type="match status" value="1"/>
</dbReference>
<evidence type="ECO:0000256" key="8">
    <source>
        <dbReference type="ARBA" id="ARBA00022989"/>
    </source>
</evidence>
<dbReference type="GO" id="GO:0006508">
    <property type="term" value="P:proteolysis"/>
    <property type="evidence" value="ECO:0007669"/>
    <property type="project" value="UniProtKB-KW"/>
</dbReference>
<dbReference type="EMBL" id="NXGX01000010">
    <property type="protein sequence ID" value="PKR56622.1"/>
    <property type="molecule type" value="Genomic_DNA"/>
</dbReference>
<evidence type="ECO:0000256" key="10">
    <source>
        <dbReference type="ARBA" id="ARBA00023136"/>
    </source>
</evidence>
<name>A0A2N3L1E9_9PROT</name>
<evidence type="ECO:0000256" key="3">
    <source>
        <dbReference type="ARBA" id="ARBA00022670"/>
    </source>
</evidence>
<dbReference type="AlphaFoldDB" id="A0A2N3L1E9"/>
<dbReference type="GO" id="GO:0046872">
    <property type="term" value="F:metal ion binding"/>
    <property type="evidence" value="ECO:0007669"/>
    <property type="project" value="UniProtKB-KW"/>
</dbReference>
<keyword evidence="6 11" id="KW-0378">Hydrolase</keyword>
<comment type="subcellular location">
    <subcellularLocation>
        <location evidence="1">Cell membrane</location>
        <topology evidence="1">Multi-pass membrane protein</topology>
    </subcellularLocation>
</comment>
<keyword evidence="8 12" id="KW-1133">Transmembrane helix</keyword>
<gene>
    <name evidence="14" type="ORF">COO92_19595</name>
</gene>
<evidence type="ECO:0000256" key="11">
    <source>
        <dbReference type="RuleBase" id="RU003983"/>
    </source>
</evidence>
<evidence type="ECO:0000256" key="9">
    <source>
        <dbReference type="ARBA" id="ARBA00023049"/>
    </source>
</evidence>
<dbReference type="InterPro" id="IPR001915">
    <property type="entry name" value="Peptidase_M48"/>
</dbReference>